<dbReference type="PANTHER" id="PTHR33463:SF187">
    <property type="entry name" value="AND NB-ARC DOMAIN DISEASE RESISTANCE PROTEIN, PUTATIVE-RELATED"/>
    <property type="match status" value="1"/>
</dbReference>
<comment type="caution">
    <text evidence="9">The sequence shown here is derived from an EMBL/GenBank/DDBJ whole genome shotgun (WGS) entry which is preliminary data.</text>
</comment>
<dbReference type="Proteomes" id="UP001634393">
    <property type="component" value="Unassembled WGS sequence"/>
</dbReference>
<feature type="coiled-coil region" evidence="7">
    <location>
        <begin position="33"/>
        <end position="70"/>
    </location>
</feature>
<feature type="domain" description="AAA+ ATPase" evidence="8">
    <location>
        <begin position="163"/>
        <end position="295"/>
    </location>
</feature>
<dbReference type="SUPFAM" id="SSF52540">
    <property type="entry name" value="P-loop containing nucleoside triphosphate hydrolases"/>
    <property type="match status" value="1"/>
</dbReference>
<accession>A0ABD3S7N2</accession>
<sequence length="987" mass="112854">MIPIISAALELWSAIAPHLVNTVISCFGFSGILESLHEKSKRLTDIASDVEKEVNDLENLQRKVRKTEVASWLEDVTRINIEFVNLQRDLSQQNGFMNRFRWGQVIRLSSRFDELLQQHKDFHGSLVLDAEITRGNPQLTTKLFGKAFEKNVENILQWVVDEKISTIGIYGFGGVGKTTLAKHVHNLLLERTEYRVYWVTVSRDFNINKLQDDIAKVIGLNISDENGVDQRASLLNQALSQKKDLVLILDDVWHNIDLEKLGNPHHLNGCKLIITTRSLEVCRRIGCHELIPVQTLLEEEAWNLFKEILGQRTTLTRQVEEIANDVVKVCGGLPLGIVTMAASMRGVTNIHVWNNTLTELNSLSQGDWEDSVFVVLKYSFDRLYPKYNREDNIRNGYTNLQLCFLYCSLYPEDYKIDKGILISKFISEKFIDQRKRRGEEYDLGHAMLDKLVNLCLLESTRLRNGSEAVKMHDLVRNMALKITRDNPKFKVLARLSLEEFPHEGEHWTEDLEKMSLMESNISEIPEGMSPNCPKLSTLFLKGNARLKVIPDSFFSLMSSLCVLDLTCTSITSLPNSLSGLKSLNSLILYNCCYLEFVPCLGELKELRELDLSLTIIKKVPEGMENLVNLKYLSLYGARFLKELPPMLLPIFQKLQYLYLPPRVQVAVEEIESLKHLEILSCQVKDVYDTNHIIRRSGQRNITSFDIIIGHEIEEIYQFSPELLKDSKRIAMSRCNLMKREGNKESLVAQEIEKLSILRCVGLSSNFPDDLQRLGISPRSLKSLSIYRCEGIECIVNYEFSSLERIILEYLPNLSSVVNDVAVGLAPPSIKLFSSLWKLVIFHCPKIKTLGLGLLLDNLRNLKYIEIVFCDEIEEIIQVADERKGGVVSLPKLEHLYLSHLPKLKSICPDEAKMHCVSIRNIILSRCPNVKKLPLLFLPSVDDQSYSPPPNLEKIGIEEESWDSLKWDDPTHKKILRPFVSLYSPDDE</sequence>
<dbReference type="InterPro" id="IPR036388">
    <property type="entry name" value="WH-like_DNA-bd_sf"/>
</dbReference>
<keyword evidence="7" id="KW-0175">Coiled coil</keyword>
<evidence type="ECO:0000256" key="7">
    <source>
        <dbReference type="SAM" id="Coils"/>
    </source>
</evidence>
<dbReference type="Gene3D" id="3.40.50.300">
    <property type="entry name" value="P-loop containing nucleotide triphosphate hydrolases"/>
    <property type="match status" value="1"/>
</dbReference>
<evidence type="ECO:0000313" key="9">
    <source>
        <dbReference type="EMBL" id="KAL3820458.1"/>
    </source>
</evidence>
<evidence type="ECO:0000256" key="5">
    <source>
        <dbReference type="ARBA" id="ARBA00022821"/>
    </source>
</evidence>
<evidence type="ECO:0000259" key="8">
    <source>
        <dbReference type="SMART" id="SM00382"/>
    </source>
</evidence>
<keyword evidence="3" id="KW-0677">Repeat</keyword>
<evidence type="ECO:0000313" key="10">
    <source>
        <dbReference type="Proteomes" id="UP001634393"/>
    </source>
</evidence>
<evidence type="ECO:0000256" key="2">
    <source>
        <dbReference type="ARBA" id="ARBA00022614"/>
    </source>
</evidence>
<dbReference type="Pfam" id="PF23247">
    <property type="entry name" value="LRR_RPS2"/>
    <property type="match status" value="1"/>
</dbReference>
<dbReference type="InterPro" id="IPR057135">
    <property type="entry name" value="At4g27190-like_LRR"/>
</dbReference>
<dbReference type="InterPro" id="IPR058922">
    <property type="entry name" value="WHD_DRP"/>
</dbReference>
<dbReference type="InterPro" id="IPR001611">
    <property type="entry name" value="Leu-rich_rpt"/>
</dbReference>
<dbReference type="InterPro" id="IPR003593">
    <property type="entry name" value="AAA+_ATPase"/>
</dbReference>
<keyword evidence="6" id="KW-0067">ATP-binding</keyword>
<dbReference type="SUPFAM" id="SSF52058">
    <property type="entry name" value="L domain-like"/>
    <property type="match status" value="1"/>
</dbReference>
<dbReference type="PANTHER" id="PTHR33463">
    <property type="entry name" value="NB-ARC DOMAIN-CONTAINING PROTEIN-RELATED"/>
    <property type="match status" value="1"/>
</dbReference>
<dbReference type="InterPro" id="IPR002182">
    <property type="entry name" value="NB-ARC"/>
</dbReference>
<name>A0ABD3S7N2_9LAMI</name>
<dbReference type="InterPro" id="IPR032675">
    <property type="entry name" value="LRR_dom_sf"/>
</dbReference>
<keyword evidence="4" id="KW-0547">Nucleotide-binding</keyword>
<dbReference type="AlphaFoldDB" id="A0ABD3S7N2"/>
<dbReference type="Gene3D" id="1.10.10.10">
    <property type="entry name" value="Winged helix-like DNA-binding domain superfamily/Winged helix DNA-binding domain"/>
    <property type="match status" value="1"/>
</dbReference>
<keyword evidence="10" id="KW-1185">Reference proteome</keyword>
<dbReference type="Gene3D" id="1.10.8.430">
    <property type="entry name" value="Helical domain of apoptotic protease-activating factors"/>
    <property type="match status" value="1"/>
</dbReference>
<keyword evidence="5" id="KW-0611">Plant defense</keyword>
<dbReference type="Pfam" id="PF13855">
    <property type="entry name" value="LRR_8"/>
    <property type="match status" value="1"/>
</dbReference>
<evidence type="ECO:0000256" key="4">
    <source>
        <dbReference type="ARBA" id="ARBA00022741"/>
    </source>
</evidence>
<dbReference type="InterPro" id="IPR027417">
    <property type="entry name" value="P-loop_NTPase"/>
</dbReference>
<dbReference type="FunFam" id="1.10.10.10:FF:000322">
    <property type="entry name" value="Probable disease resistance protein At1g63360"/>
    <property type="match status" value="1"/>
</dbReference>
<organism evidence="9 10">
    <name type="scientific">Penstemon smallii</name>
    <dbReference type="NCBI Taxonomy" id="265156"/>
    <lineage>
        <taxon>Eukaryota</taxon>
        <taxon>Viridiplantae</taxon>
        <taxon>Streptophyta</taxon>
        <taxon>Embryophyta</taxon>
        <taxon>Tracheophyta</taxon>
        <taxon>Spermatophyta</taxon>
        <taxon>Magnoliopsida</taxon>
        <taxon>eudicotyledons</taxon>
        <taxon>Gunneridae</taxon>
        <taxon>Pentapetalae</taxon>
        <taxon>asterids</taxon>
        <taxon>lamiids</taxon>
        <taxon>Lamiales</taxon>
        <taxon>Plantaginaceae</taxon>
        <taxon>Cheloneae</taxon>
        <taxon>Penstemon</taxon>
    </lineage>
</organism>
<dbReference type="Pfam" id="PF23559">
    <property type="entry name" value="WHD_DRP"/>
    <property type="match status" value="1"/>
</dbReference>
<evidence type="ECO:0000256" key="1">
    <source>
        <dbReference type="ARBA" id="ARBA00008894"/>
    </source>
</evidence>
<evidence type="ECO:0000256" key="3">
    <source>
        <dbReference type="ARBA" id="ARBA00022737"/>
    </source>
</evidence>
<evidence type="ECO:0000256" key="6">
    <source>
        <dbReference type="ARBA" id="ARBA00022840"/>
    </source>
</evidence>
<dbReference type="SMART" id="SM00382">
    <property type="entry name" value="AAA"/>
    <property type="match status" value="1"/>
</dbReference>
<dbReference type="InterPro" id="IPR042197">
    <property type="entry name" value="Apaf_helical"/>
</dbReference>
<keyword evidence="2" id="KW-0433">Leucine-rich repeat</keyword>
<dbReference type="GO" id="GO:0051607">
    <property type="term" value="P:defense response to virus"/>
    <property type="evidence" value="ECO:0007669"/>
    <property type="project" value="UniProtKB-ARBA"/>
</dbReference>
<dbReference type="PRINTS" id="PR00364">
    <property type="entry name" value="DISEASERSIST"/>
</dbReference>
<dbReference type="InterPro" id="IPR050905">
    <property type="entry name" value="Plant_NBS-LRR"/>
</dbReference>
<comment type="similarity">
    <text evidence="1">Belongs to the disease resistance NB-LRR family.</text>
</comment>
<gene>
    <name evidence="9" type="ORF">ACJIZ3_006363</name>
</gene>
<dbReference type="FunFam" id="3.40.50.300:FF:001091">
    <property type="entry name" value="Probable disease resistance protein At1g61300"/>
    <property type="match status" value="1"/>
</dbReference>
<reference evidence="9 10" key="1">
    <citation type="submission" date="2024-12" db="EMBL/GenBank/DDBJ databases">
        <title>The unique morphological basis and parallel evolutionary history of personate flowers in Penstemon.</title>
        <authorList>
            <person name="Depatie T.H."/>
            <person name="Wessinger C.A."/>
        </authorList>
    </citation>
    <scope>NUCLEOTIDE SEQUENCE [LARGE SCALE GENOMIC DNA]</scope>
    <source>
        <strain evidence="9">WTNN_2</strain>
        <tissue evidence="9">Leaf</tissue>
    </source>
</reference>
<protein>
    <recommendedName>
        <fullName evidence="8">AAA+ ATPase domain-containing protein</fullName>
    </recommendedName>
</protein>
<proteinExistence type="inferred from homology"/>
<dbReference type="Pfam" id="PF00931">
    <property type="entry name" value="NB-ARC"/>
    <property type="match status" value="1"/>
</dbReference>
<dbReference type="GO" id="GO:0005524">
    <property type="term" value="F:ATP binding"/>
    <property type="evidence" value="ECO:0007669"/>
    <property type="project" value="UniProtKB-KW"/>
</dbReference>
<dbReference type="Gene3D" id="3.80.10.10">
    <property type="entry name" value="Ribonuclease Inhibitor"/>
    <property type="match status" value="4"/>
</dbReference>
<dbReference type="EMBL" id="JBJXBP010000007">
    <property type="protein sequence ID" value="KAL3820458.1"/>
    <property type="molecule type" value="Genomic_DNA"/>
</dbReference>